<dbReference type="Pfam" id="PF03466">
    <property type="entry name" value="LysR_substrate"/>
    <property type="match status" value="1"/>
</dbReference>
<dbReference type="Gene3D" id="3.40.190.10">
    <property type="entry name" value="Periplasmic binding protein-like II"/>
    <property type="match status" value="2"/>
</dbReference>
<dbReference type="AlphaFoldDB" id="A0A1Y5T043"/>
<evidence type="ECO:0000256" key="3">
    <source>
        <dbReference type="ARBA" id="ARBA00023125"/>
    </source>
</evidence>
<dbReference type="PANTHER" id="PTHR30126:SF40">
    <property type="entry name" value="HTH-TYPE TRANSCRIPTIONAL REGULATOR GLTR"/>
    <property type="match status" value="1"/>
</dbReference>
<keyword evidence="2" id="KW-0805">Transcription regulation</keyword>
<protein>
    <submittedName>
        <fullName evidence="6">HTH-type transcriptional regulator CysL</fullName>
    </submittedName>
</protein>
<dbReference type="GO" id="GO:0003700">
    <property type="term" value="F:DNA-binding transcription factor activity"/>
    <property type="evidence" value="ECO:0007669"/>
    <property type="project" value="InterPro"/>
</dbReference>
<evidence type="ECO:0000256" key="2">
    <source>
        <dbReference type="ARBA" id="ARBA00023015"/>
    </source>
</evidence>
<dbReference type="PANTHER" id="PTHR30126">
    <property type="entry name" value="HTH-TYPE TRANSCRIPTIONAL REGULATOR"/>
    <property type="match status" value="1"/>
</dbReference>
<keyword evidence="4" id="KW-0804">Transcription</keyword>
<feature type="domain" description="HTH lysR-type" evidence="5">
    <location>
        <begin position="5"/>
        <end position="62"/>
    </location>
</feature>
<name>A0A1Y5T043_9RHOB</name>
<dbReference type="GO" id="GO:0000976">
    <property type="term" value="F:transcription cis-regulatory region binding"/>
    <property type="evidence" value="ECO:0007669"/>
    <property type="project" value="TreeGrafter"/>
</dbReference>
<accession>A0A1Y5T043</accession>
<dbReference type="SUPFAM" id="SSF46785">
    <property type="entry name" value="Winged helix' DNA-binding domain"/>
    <property type="match status" value="1"/>
</dbReference>
<dbReference type="InterPro" id="IPR005119">
    <property type="entry name" value="LysR_subst-bd"/>
</dbReference>
<evidence type="ECO:0000259" key="5">
    <source>
        <dbReference type="PROSITE" id="PS50931"/>
    </source>
</evidence>
<dbReference type="CDD" id="cd05466">
    <property type="entry name" value="PBP2_LTTR_substrate"/>
    <property type="match status" value="1"/>
</dbReference>
<dbReference type="OrthoDB" id="9791253at2"/>
<evidence type="ECO:0000256" key="4">
    <source>
        <dbReference type="ARBA" id="ARBA00023163"/>
    </source>
</evidence>
<dbReference type="InterPro" id="IPR036388">
    <property type="entry name" value="WH-like_DNA-bd_sf"/>
</dbReference>
<dbReference type="PROSITE" id="PS50931">
    <property type="entry name" value="HTH_LYSR"/>
    <property type="match status" value="1"/>
</dbReference>
<dbReference type="Proteomes" id="UP000193900">
    <property type="component" value="Unassembled WGS sequence"/>
</dbReference>
<evidence type="ECO:0000313" key="7">
    <source>
        <dbReference type="Proteomes" id="UP000193900"/>
    </source>
</evidence>
<dbReference type="SUPFAM" id="SSF53850">
    <property type="entry name" value="Periplasmic binding protein-like II"/>
    <property type="match status" value="1"/>
</dbReference>
<dbReference type="EMBL" id="FWFZ01000010">
    <property type="protein sequence ID" value="SLN52616.1"/>
    <property type="molecule type" value="Genomic_DNA"/>
</dbReference>
<proteinExistence type="inferred from homology"/>
<comment type="similarity">
    <text evidence="1">Belongs to the LysR transcriptional regulatory family.</text>
</comment>
<dbReference type="InterPro" id="IPR000847">
    <property type="entry name" value="LysR_HTH_N"/>
</dbReference>
<gene>
    <name evidence="6" type="primary">cysL_2</name>
    <name evidence="6" type="ORF">ROA7023_02335</name>
</gene>
<keyword evidence="7" id="KW-1185">Reference proteome</keyword>
<evidence type="ECO:0000313" key="6">
    <source>
        <dbReference type="EMBL" id="SLN52616.1"/>
    </source>
</evidence>
<sequence length="313" mass="34133">MRHLTDLRTLTAFVTVLREGNVTRAAEMLHLSQPAVTLQLKQLSEACGMELFHRTPKGLSPTHQGALLAVKAEKVLSAMAEFGHAARTLTGGIQGRIRIGTVIDPDFTRLGAFLAELNRAAPGLETELFHSVSGEILARVLRDEIDAGFFLGELDVAARAGDETIASRIHQQLLARFSYFVIAPPGWENRIRGKDWTDLAQLPWIGTQKSSVHNRLLTRIFGDLGVTPRTVARVDQELSMLAMVRSGIGLSLCRDSLALFEKQANGVAVADRVEIGTTLSFITLAERRSDPRVACIFDAMSGVWSENPSPLGA</sequence>
<dbReference type="RefSeq" id="WP_085879184.1">
    <property type="nucleotide sequence ID" value="NZ_FWFZ01000010.1"/>
</dbReference>
<dbReference type="PRINTS" id="PR00039">
    <property type="entry name" value="HTHLYSR"/>
</dbReference>
<evidence type="ECO:0000256" key="1">
    <source>
        <dbReference type="ARBA" id="ARBA00009437"/>
    </source>
</evidence>
<dbReference type="InterPro" id="IPR036390">
    <property type="entry name" value="WH_DNA-bd_sf"/>
</dbReference>
<reference evidence="6 7" key="1">
    <citation type="submission" date="2017-03" db="EMBL/GenBank/DDBJ databases">
        <authorList>
            <person name="Afonso C.L."/>
            <person name="Miller P.J."/>
            <person name="Scott M.A."/>
            <person name="Spackman E."/>
            <person name="Goraichik I."/>
            <person name="Dimitrov K.M."/>
            <person name="Suarez D.L."/>
            <person name="Swayne D.E."/>
        </authorList>
    </citation>
    <scope>NUCLEOTIDE SEQUENCE [LARGE SCALE GENOMIC DNA]</scope>
    <source>
        <strain evidence="6 7">CECT 7023</strain>
    </source>
</reference>
<organism evidence="6 7">
    <name type="scientific">Roseisalinus antarcticus</name>
    <dbReference type="NCBI Taxonomy" id="254357"/>
    <lineage>
        <taxon>Bacteria</taxon>
        <taxon>Pseudomonadati</taxon>
        <taxon>Pseudomonadota</taxon>
        <taxon>Alphaproteobacteria</taxon>
        <taxon>Rhodobacterales</taxon>
        <taxon>Roseobacteraceae</taxon>
        <taxon>Roseisalinus</taxon>
    </lineage>
</organism>
<keyword evidence="3" id="KW-0238">DNA-binding</keyword>
<dbReference type="Pfam" id="PF00126">
    <property type="entry name" value="HTH_1"/>
    <property type="match status" value="1"/>
</dbReference>
<dbReference type="Gene3D" id="1.10.10.10">
    <property type="entry name" value="Winged helix-like DNA-binding domain superfamily/Winged helix DNA-binding domain"/>
    <property type="match status" value="1"/>
</dbReference>